<dbReference type="SUPFAM" id="SSF109755">
    <property type="entry name" value="PhoU-like"/>
    <property type="match status" value="1"/>
</dbReference>
<dbReference type="InterPro" id="IPR028366">
    <property type="entry name" value="PhoU"/>
</dbReference>
<evidence type="ECO:0000256" key="5">
    <source>
        <dbReference type="ARBA" id="ARBA00022490"/>
    </source>
</evidence>
<dbReference type="Gene3D" id="1.20.58.220">
    <property type="entry name" value="Phosphate transport system protein phou homolog 2, domain 2"/>
    <property type="match status" value="1"/>
</dbReference>
<dbReference type="PIRSF" id="PIRSF003107">
    <property type="entry name" value="PhoU"/>
    <property type="match status" value="1"/>
</dbReference>
<feature type="domain" description="PhoU" evidence="9">
    <location>
        <begin position="118"/>
        <end position="203"/>
    </location>
</feature>
<comment type="function">
    <text evidence="7 8">Plays a role in the regulation of phosphate uptake.</text>
</comment>
<dbReference type="EMBL" id="DXEV01000046">
    <property type="protein sequence ID" value="HIX56332.1"/>
    <property type="molecule type" value="Genomic_DNA"/>
</dbReference>
<gene>
    <name evidence="10" type="primary">phoU</name>
    <name evidence="10" type="ORF">H9850_02550</name>
</gene>
<evidence type="ECO:0000256" key="4">
    <source>
        <dbReference type="ARBA" id="ARBA00022448"/>
    </source>
</evidence>
<dbReference type="AlphaFoldDB" id="A0A9D2AZU9"/>
<dbReference type="InterPro" id="IPR038078">
    <property type="entry name" value="PhoU-like_sf"/>
</dbReference>
<comment type="subcellular location">
    <subcellularLocation>
        <location evidence="1 8">Cytoplasm</location>
    </subcellularLocation>
</comment>
<dbReference type="GO" id="GO:0006817">
    <property type="term" value="P:phosphate ion transport"/>
    <property type="evidence" value="ECO:0007669"/>
    <property type="project" value="UniProtKB-KW"/>
</dbReference>
<comment type="subunit">
    <text evidence="3 8">Homodimer.</text>
</comment>
<keyword evidence="6 8" id="KW-0592">Phosphate transport</keyword>
<feature type="domain" description="PhoU" evidence="9">
    <location>
        <begin position="16"/>
        <end position="104"/>
    </location>
</feature>
<organism evidence="10 11">
    <name type="scientific">Candidatus Anaerobiospirillum pullistercoris</name>
    <dbReference type="NCBI Taxonomy" id="2838452"/>
    <lineage>
        <taxon>Bacteria</taxon>
        <taxon>Pseudomonadati</taxon>
        <taxon>Pseudomonadota</taxon>
        <taxon>Gammaproteobacteria</taxon>
        <taxon>Aeromonadales</taxon>
        <taxon>Succinivibrionaceae</taxon>
        <taxon>Anaerobiospirillum</taxon>
    </lineage>
</organism>
<evidence type="ECO:0000256" key="1">
    <source>
        <dbReference type="ARBA" id="ARBA00004496"/>
    </source>
</evidence>
<keyword evidence="5 8" id="KW-0963">Cytoplasm</keyword>
<evidence type="ECO:0000256" key="6">
    <source>
        <dbReference type="ARBA" id="ARBA00022592"/>
    </source>
</evidence>
<sequence>MRELYNTQLKTLCEEIAQLGQFCDDALAGAIKALHDNDNDLARRIYKSDYIIDQKEREIENLCLTIILHQQPIASDLRLVSSALKMITDMERIGDQASDIAEIVMNLDYAEKMYFKSIEEMAIIARGMVQDSVEAFINQDIELARDVIDRDAEVDKYFASARDLMINLIVEHDHNAATIVDIIMIAKYLERIGDHATNIANWAIFHLMGEHPNRHPKPQARLQA</sequence>
<dbReference type="GO" id="GO:0030643">
    <property type="term" value="P:intracellular phosphate ion homeostasis"/>
    <property type="evidence" value="ECO:0007669"/>
    <property type="project" value="InterPro"/>
</dbReference>
<dbReference type="GO" id="GO:0045936">
    <property type="term" value="P:negative regulation of phosphate metabolic process"/>
    <property type="evidence" value="ECO:0007669"/>
    <property type="project" value="InterPro"/>
</dbReference>
<evidence type="ECO:0000256" key="8">
    <source>
        <dbReference type="PIRNR" id="PIRNR003107"/>
    </source>
</evidence>
<dbReference type="Proteomes" id="UP000886829">
    <property type="component" value="Unassembled WGS sequence"/>
</dbReference>
<dbReference type="PANTHER" id="PTHR42930:SF3">
    <property type="entry name" value="PHOSPHATE-SPECIFIC TRANSPORT SYSTEM ACCESSORY PROTEIN PHOU"/>
    <property type="match status" value="1"/>
</dbReference>
<proteinExistence type="inferred from homology"/>
<reference evidence="10" key="1">
    <citation type="journal article" date="2021" name="PeerJ">
        <title>Extensive microbial diversity within the chicken gut microbiome revealed by metagenomics and culture.</title>
        <authorList>
            <person name="Gilroy R."/>
            <person name="Ravi A."/>
            <person name="Getino M."/>
            <person name="Pursley I."/>
            <person name="Horton D.L."/>
            <person name="Alikhan N.F."/>
            <person name="Baker D."/>
            <person name="Gharbi K."/>
            <person name="Hall N."/>
            <person name="Watson M."/>
            <person name="Adriaenssens E.M."/>
            <person name="Foster-Nyarko E."/>
            <person name="Jarju S."/>
            <person name="Secka A."/>
            <person name="Antonio M."/>
            <person name="Oren A."/>
            <person name="Chaudhuri R.R."/>
            <person name="La Ragione R."/>
            <person name="Hildebrand F."/>
            <person name="Pallen M.J."/>
        </authorList>
    </citation>
    <scope>NUCLEOTIDE SEQUENCE</scope>
    <source>
        <strain evidence="10">USASDec5-558</strain>
    </source>
</reference>
<comment type="caution">
    <text evidence="10">The sequence shown here is derived from an EMBL/GenBank/DDBJ whole genome shotgun (WGS) entry which is preliminary data.</text>
</comment>
<evidence type="ECO:0000313" key="10">
    <source>
        <dbReference type="EMBL" id="HIX56332.1"/>
    </source>
</evidence>
<dbReference type="PANTHER" id="PTHR42930">
    <property type="entry name" value="PHOSPHATE-SPECIFIC TRANSPORT SYSTEM ACCESSORY PROTEIN PHOU"/>
    <property type="match status" value="1"/>
</dbReference>
<reference evidence="10" key="2">
    <citation type="submission" date="2021-04" db="EMBL/GenBank/DDBJ databases">
        <authorList>
            <person name="Gilroy R."/>
        </authorList>
    </citation>
    <scope>NUCLEOTIDE SEQUENCE</scope>
    <source>
        <strain evidence="10">USASDec5-558</strain>
    </source>
</reference>
<evidence type="ECO:0000256" key="3">
    <source>
        <dbReference type="ARBA" id="ARBA00011738"/>
    </source>
</evidence>
<evidence type="ECO:0000259" key="9">
    <source>
        <dbReference type="Pfam" id="PF01895"/>
    </source>
</evidence>
<evidence type="ECO:0000256" key="7">
    <source>
        <dbReference type="ARBA" id="ARBA00056181"/>
    </source>
</evidence>
<dbReference type="NCBIfam" id="TIGR02135">
    <property type="entry name" value="phoU_full"/>
    <property type="match status" value="1"/>
</dbReference>
<dbReference type="GO" id="GO:0005737">
    <property type="term" value="C:cytoplasm"/>
    <property type="evidence" value="ECO:0007669"/>
    <property type="project" value="UniProtKB-SubCell"/>
</dbReference>
<protein>
    <recommendedName>
        <fullName evidence="8">Phosphate-specific transport system accessory protein PhoU</fullName>
    </recommendedName>
</protein>
<accession>A0A9D2AZU9</accession>
<name>A0A9D2AZU9_9GAMM</name>
<dbReference type="FunFam" id="1.20.58.220:FF:000004">
    <property type="entry name" value="Phosphate-specific transport system accessory protein PhoU"/>
    <property type="match status" value="1"/>
</dbReference>
<comment type="similarity">
    <text evidence="2 8">Belongs to the PhoU family.</text>
</comment>
<keyword evidence="4 8" id="KW-0813">Transport</keyword>
<dbReference type="InterPro" id="IPR026022">
    <property type="entry name" value="PhoU_dom"/>
</dbReference>
<dbReference type="Pfam" id="PF01895">
    <property type="entry name" value="PhoU"/>
    <property type="match status" value="2"/>
</dbReference>
<evidence type="ECO:0000256" key="2">
    <source>
        <dbReference type="ARBA" id="ARBA00008107"/>
    </source>
</evidence>
<evidence type="ECO:0000313" key="11">
    <source>
        <dbReference type="Proteomes" id="UP000886829"/>
    </source>
</evidence>